<evidence type="ECO:0000313" key="2">
    <source>
        <dbReference type="EMBL" id="KAL3783637.1"/>
    </source>
</evidence>
<comment type="caution">
    <text evidence="2">The sequence shown here is derived from an EMBL/GenBank/DDBJ whole genome shotgun (WGS) entry which is preliminary data.</text>
</comment>
<reference evidence="2 3" key="1">
    <citation type="submission" date="2024-10" db="EMBL/GenBank/DDBJ databases">
        <title>Updated reference genomes for cyclostephanoid diatoms.</title>
        <authorList>
            <person name="Roberts W.R."/>
            <person name="Alverson A.J."/>
        </authorList>
    </citation>
    <scope>NUCLEOTIDE SEQUENCE [LARGE SCALE GENOMIC DNA]</scope>
    <source>
        <strain evidence="2 3">AJA276-08</strain>
    </source>
</reference>
<name>A0ABD3P795_9STRA</name>
<feature type="region of interest" description="Disordered" evidence="1">
    <location>
        <begin position="236"/>
        <end position="256"/>
    </location>
</feature>
<protein>
    <submittedName>
        <fullName evidence="2">Uncharacterized protein</fullName>
    </submittedName>
</protein>
<gene>
    <name evidence="2" type="ORF">ACHAW5_007421</name>
</gene>
<accession>A0ABD3P795</accession>
<dbReference type="EMBL" id="JALLAZ020000963">
    <property type="protein sequence ID" value="KAL3783637.1"/>
    <property type="molecule type" value="Genomic_DNA"/>
</dbReference>
<keyword evidence="3" id="KW-1185">Reference proteome</keyword>
<dbReference type="Proteomes" id="UP001530315">
    <property type="component" value="Unassembled WGS sequence"/>
</dbReference>
<sequence>MGLSEIINIAQYPIDGERGKSNPNDYEKLLQSSIFQLDLRGFVSLSNFLRPDAMDKLTSCIMDLERRGAGFYSNDSHNVFLEEVEDDSGSSMSSSSSMNHPRNVRLNSSKLILNAKRPRSARVRIERYVRVSCEFLDFRQFHPWIPNYTPPMIRTENTTRMYSVRGDGLQWHLDRSEYSVSLMLRPGAGSEGKFQFVRNSRRVVEGWDEIPRDVPRAFVEASMVVEEPDIRRGRHVRLSGTGFPPSGVRDRGGNADQRHTYVQYQAGRSAEWLHA</sequence>
<evidence type="ECO:0000256" key="1">
    <source>
        <dbReference type="SAM" id="MobiDB-lite"/>
    </source>
</evidence>
<proteinExistence type="predicted"/>
<dbReference type="AlphaFoldDB" id="A0ABD3P795"/>
<organism evidence="2 3">
    <name type="scientific">Stephanodiscus triporus</name>
    <dbReference type="NCBI Taxonomy" id="2934178"/>
    <lineage>
        <taxon>Eukaryota</taxon>
        <taxon>Sar</taxon>
        <taxon>Stramenopiles</taxon>
        <taxon>Ochrophyta</taxon>
        <taxon>Bacillariophyta</taxon>
        <taxon>Coscinodiscophyceae</taxon>
        <taxon>Thalassiosirophycidae</taxon>
        <taxon>Stephanodiscales</taxon>
        <taxon>Stephanodiscaceae</taxon>
        <taxon>Stephanodiscus</taxon>
    </lineage>
</organism>
<evidence type="ECO:0000313" key="3">
    <source>
        <dbReference type="Proteomes" id="UP001530315"/>
    </source>
</evidence>